<dbReference type="SMART" id="SM00248">
    <property type="entry name" value="ANK"/>
    <property type="match status" value="4"/>
</dbReference>
<dbReference type="InterPro" id="IPR002110">
    <property type="entry name" value="Ankyrin_rpt"/>
</dbReference>
<gene>
    <name evidence="5" type="ORF">WICMUC_003263</name>
</gene>
<dbReference type="EMBL" id="JAEUBF010000853">
    <property type="protein sequence ID" value="KAH3674426.1"/>
    <property type="molecule type" value="Genomic_DNA"/>
</dbReference>
<proteinExistence type="predicted"/>
<dbReference type="Pfam" id="PF00023">
    <property type="entry name" value="Ank"/>
    <property type="match status" value="1"/>
</dbReference>
<evidence type="ECO:0008006" key="7">
    <source>
        <dbReference type="Google" id="ProtNLM"/>
    </source>
</evidence>
<sequence length="501" mass="56000">MIDPEIRLRKAIISSNLRLTKRLILRYPELIQDIDPSNGWTPIHYASYYGCYLIVVYLLSIPVDEEKESIPRNFKGENPIHLACLKGHEQVIHLLLQHYSDFINDCTRDDGITALHICSRYDWFKCIELLIALDVNLNSVDKNGETSLHFAMKFGNLNSIRLLVTSGCRIDIANNQNLKAISYARSFEVEKYFKQIKSSKNRSSTISSPLLAQSRSKENLKNLSIDTSSRHHSNTLPPLPSVTTTRQNPSITQRSPLTATNLSFTSINPQSGKQSSFPSSVSNENVNNSQYIYTPVQTPLSSTFPTFTPVSAIYESTDSNPEENNLNREESKSPASQQSSNKSSSTINEFSSDQQYILRKSNSNGLLNFTNSRYERTRTNTINSLHSNNSTTPLSSLQNLSIHPNKSKSRSNSITSSISSKSIGNSSKGKISPPVSSSNLSFQTVDNQEDKKAMLGSFEINEDMRQKYGGYSTNSSTIHNDSGKFGKILNINIASLSRKRP</sequence>
<evidence type="ECO:0000256" key="4">
    <source>
        <dbReference type="SAM" id="MobiDB-lite"/>
    </source>
</evidence>
<evidence type="ECO:0000313" key="6">
    <source>
        <dbReference type="Proteomes" id="UP000769528"/>
    </source>
</evidence>
<evidence type="ECO:0000313" key="5">
    <source>
        <dbReference type="EMBL" id="KAH3674426.1"/>
    </source>
</evidence>
<accession>A0A9P8PLU9</accession>
<feature type="compositionally biased region" description="Polar residues" evidence="4">
    <location>
        <begin position="241"/>
        <end position="274"/>
    </location>
</feature>
<feature type="compositionally biased region" description="Polar residues" evidence="4">
    <location>
        <begin position="315"/>
        <end position="324"/>
    </location>
</feature>
<dbReference type="OrthoDB" id="823504at2759"/>
<dbReference type="PROSITE" id="PS50088">
    <property type="entry name" value="ANK_REPEAT"/>
    <property type="match status" value="3"/>
</dbReference>
<keyword evidence="6" id="KW-1185">Reference proteome</keyword>
<feature type="repeat" description="ANK" evidence="3">
    <location>
        <begin position="75"/>
        <end position="101"/>
    </location>
</feature>
<name>A0A9P8PLU9_9ASCO</name>
<reference evidence="5" key="2">
    <citation type="submission" date="2021-01" db="EMBL/GenBank/DDBJ databases">
        <authorList>
            <person name="Schikora-Tamarit M.A."/>
        </authorList>
    </citation>
    <scope>NUCLEOTIDE SEQUENCE</scope>
    <source>
        <strain evidence="5">CBS6341</strain>
    </source>
</reference>
<dbReference type="Pfam" id="PF12796">
    <property type="entry name" value="Ank_2"/>
    <property type="match status" value="1"/>
</dbReference>
<comment type="caution">
    <text evidence="5">The sequence shown here is derived from an EMBL/GenBank/DDBJ whole genome shotgun (WGS) entry which is preliminary data.</text>
</comment>
<dbReference type="SUPFAM" id="SSF48403">
    <property type="entry name" value="Ankyrin repeat"/>
    <property type="match status" value="1"/>
</dbReference>
<feature type="repeat" description="ANK" evidence="3">
    <location>
        <begin position="143"/>
        <end position="175"/>
    </location>
</feature>
<dbReference type="Proteomes" id="UP000769528">
    <property type="component" value="Unassembled WGS sequence"/>
</dbReference>
<dbReference type="PROSITE" id="PS50297">
    <property type="entry name" value="ANK_REP_REGION"/>
    <property type="match status" value="2"/>
</dbReference>
<organism evidence="5 6">
    <name type="scientific">Wickerhamomyces mucosus</name>
    <dbReference type="NCBI Taxonomy" id="1378264"/>
    <lineage>
        <taxon>Eukaryota</taxon>
        <taxon>Fungi</taxon>
        <taxon>Dikarya</taxon>
        <taxon>Ascomycota</taxon>
        <taxon>Saccharomycotina</taxon>
        <taxon>Saccharomycetes</taxon>
        <taxon>Phaffomycetales</taxon>
        <taxon>Wickerhamomycetaceae</taxon>
        <taxon>Wickerhamomyces</taxon>
    </lineage>
</organism>
<reference evidence="5" key="1">
    <citation type="journal article" date="2021" name="Open Biol.">
        <title>Shared evolutionary footprints suggest mitochondrial oxidative damage underlies multiple complex I losses in fungi.</title>
        <authorList>
            <person name="Schikora-Tamarit M.A."/>
            <person name="Marcet-Houben M."/>
            <person name="Nosek J."/>
            <person name="Gabaldon T."/>
        </authorList>
    </citation>
    <scope>NUCLEOTIDE SEQUENCE</scope>
    <source>
        <strain evidence="5">CBS6341</strain>
    </source>
</reference>
<feature type="region of interest" description="Disordered" evidence="4">
    <location>
        <begin position="381"/>
        <end position="444"/>
    </location>
</feature>
<feature type="compositionally biased region" description="Low complexity" evidence="4">
    <location>
        <begin position="333"/>
        <end position="348"/>
    </location>
</feature>
<keyword evidence="2 3" id="KW-0040">ANK repeat</keyword>
<feature type="compositionally biased region" description="Low complexity" evidence="4">
    <location>
        <begin position="410"/>
        <end position="432"/>
    </location>
</feature>
<dbReference type="PANTHER" id="PTHR24198">
    <property type="entry name" value="ANKYRIN REPEAT AND PROTEIN KINASE DOMAIN-CONTAINING PROTEIN"/>
    <property type="match status" value="1"/>
</dbReference>
<feature type="region of interest" description="Disordered" evidence="4">
    <location>
        <begin position="315"/>
        <end position="348"/>
    </location>
</feature>
<feature type="repeat" description="ANK" evidence="3">
    <location>
        <begin position="110"/>
        <end position="142"/>
    </location>
</feature>
<dbReference type="AlphaFoldDB" id="A0A9P8PLU9"/>
<keyword evidence="1" id="KW-0677">Repeat</keyword>
<dbReference type="InterPro" id="IPR036770">
    <property type="entry name" value="Ankyrin_rpt-contain_sf"/>
</dbReference>
<protein>
    <recommendedName>
        <fullName evidence="7">Ankyrin repeat protein</fullName>
    </recommendedName>
</protein>
<evidence type="ECO:0000256" key="1">
    <source>
        <dbReference type="ARBA" id="ARBA00022737"/>
    </source>
</evidence>
<dbReference type="PANTHER" id="PTHR24198:SF165">
    <property type="entry name" value="ANKYRIN REPEAT-CONTAINING PROTEIN-RELATED"/>
    <property type="match status" value="1"/>
</dbReference>
<feature type="compositionally biased region" description="Polar residues" evidence="4">
    <location>
        <begin position="381"/>
        <end position="404"/>
    </location>
</feature>
<dbReference type="Gene3D" id="1.25.40.20">
    <property type="entry name" value="Ankyrin repeat-containing domain"/>
    <property type="match status" value="2"/>
</dbReference>
<feature type="compositionally biased region" description="Polar residues" evidence="4">
    <location>
        <begin position="434"/>
        <end position="444"/>
    </location>
</feature>
<evidence type="ECO:0000256" key="3">
    <source>
        <dbReference type="PROSITE-ProRule" id="PRU00023"/>
    </source>
</evidence>
<feature type="region of interest" description="Disordered" evidence="4">
    <location>
        <begin position="225"/>
        <end position="282"/>
    </location>
</feature>
<evidence type="ECO:0000256" key="2">
    <source>
        <dbReference type="ARBA" id="ARBA00023043"/>
    </source>
</evidence>